<accession>A0A2R5FCX7</accession>
<protein>
    <submittedName>
        <fullName evidence="3">Protein-export membrane protein SecF</fullName>
    </submittedName>
</protein>
<evidence type="ECO:0000313" key="3">
    <source>
        <dbReference type="EMBL" id="GBG14783.1"/>
    </source>
</evidence>
<evidence type="ECO:0000313" key="4">
    <source>
        <dbReference type="Proteomes" id="UP000245081"/>
    </source>
</evidence>
<dbReference type="GO" id="GO:0016491">
    <property type="term" value="F:oxidoreductase activity"/>
    <property type="evidence" value="ECO:0007669"/>
    <property type="project" value="InterPro"/>
</dbReference>
<proteinExistence type="predicted"/>
<name>A0A2R5FCX7_9PROT</name>
<reference evidence="3 4" key="1">
    <citation type="journal article" date="2018" name="Environ. Microbiol.">
        <title>Isolation and genomic characterization of Novimethylophilus kurashikiensis gen. nov. sp. nov., a new lanthanide-dependent methylotrophic species of Methylophilaceae.</title>
        <authorList>
            <person name="Lv H."/>
            <person name="Sahin N."/>
            <person name="Tani A."/>
        </authorList>
    </citation>
    <scope>NUCLEOTIDE SEQUENCE [LARGE SCALE GENOMIC DNA]</scope>
    <source>
        <strain evidence="3 4">La2-4</strain>
    </source>
</reference>
<comment type="caution">
    <text evidence="3">The sequence shown here is derived from an EMBL/GenBank/DDBJ whole genome shotgun (WGS) entry which is preliminary data.</text>
</comment>
<evidence type="ECO:0000259" key="2">
    <source>
        <dbReference type="Pfam" id="PF04945"/>
    </source>
</evidence>
<feature type="region of interest" description="Disordered" evidence="1">
    <location>
        <begin position="30"/>
        <end position="60"/>
    </location>
</feature>
<dbReference type="InterPro" id="IPR007029">
    <property type="entry name" value="YHS_dom"/>
</dbReference>
<evidence type="ECO:0000256" key="1">
    <source>
        <dbReference type="SAM" id="MobiDB-lite"/>
    </source>
</evidence>
<sequence>MAWLSQNWGFLLLIAGVFFLMHRGGMGCGHFGGSHQHGKNQEEGAESQNPTPNVDPVNGQKVDMQTAAATVYQGKTYYFSSRENRDRFEANPQQYIPQPEHHHEQGHHHGGCC</sequence>
<dbReference type="InterPro" id="IPR012348">
    <property type="entry name" value="RNR-like"/>
</dbReference>
<dbReference type="Pfam" id="PF04945">
    <property type="entry name" value="YHS"/>
    <property type="match status" value="1"/>
</dbReference>
<dbReference type="EMBL" id="BDOQ01000009">
    <property type="protein sequence ID" value="GBG14783.1"/>
    <property type="molecule type" value="Genomic_DNA"/>
</dbReference>
<dbReference type="Gene3D" id="1.10.620.20">
    <property type="entry name" value="Ribonucleotide Reductase, subunit A"/>
    <property type="match status" value="1"/>
</dbReference>
<feature type="domain" description="YHS" evidence="2">
    <location>
        <begin position="54"/>
        <end position="98"/>
    </location>
</feature>
<dbReference type="SUPFAM" id="SSF47240">
    <property type="entry name" value="Ferritin-like"/>
    <property type="match status" value="1"/>
</dbReference>
<feature type="compositionally biased region" description="Basic residues" evidence="1">
    <location>
        <begin position="104"/>
        <end position="113"/>
    </location>
</feature>
<organism evidence="3 4">
    <name type="scientific">Novimethylophilus kurashikiensis</name>
    <dbReference type="NCBI Taxonomy" id="1825523"/>
    <lineage>
        <taxon>Bacteria</taxon>
        <taxon>Pseudomonadati</taxon>
        <taxon>Pseudomonadota</taxon>
        <taxon>Betaproteobacteria</taxon>
        <taxon>Nitrosomonadales</taxon>
        <taxon>Methylophilaceae</taxon>
        <taxon>Novimethylophilus</taxon>
    </lineage>
</organism>
<dbReference type="InterPro" id="IPR009078">
    <property type="entry name" value="Ferritin-like_SF"/>
</dbReference>
<keyword evidence="4" id="KW-1185">Reference proteome</keyword>
<dbReference type="AlphaFoldDB" id="A0A2R5FCX7"/>
<feature type="region of interest" description="Disordered" evidence="1">
    <location>
        <begin position="88"/>
        <end position="113"/>
    </location>
</feature>
<gene>
    <name evidence="3" type="ORF">NMK_2384</name>
</gene>
<dbReference type="Proteomes" id="UP000245081">
    <property type="component" value="Unassembled WGS sequence"/>
</dbReference>
<dbReference type="RefSeq" id="WP_227871466.1">
    <property type="nucleotide sequence ID" value="NZ_BDOQ01000009.1"/>
</dbReference>